<dbReference type="EMBL" id="HG994372">
    <property type="protein sequence ID" value="CAF2112707.1"/>
    <property type="molecule type" value="Genomic_DNA"/>
</dbReference>
<name>A0A816J4T4_BRANA</name>
<dbReference type="EMBL" id="HG994368">
    <property type="protein sequence ID" value="CAF1798228.1"/>
    <property type="molecule type" value="Genomic_DNA"/>
</dbReference>
<sequence>MFNAYIVLNGSLLIYPVRQKNARGMRKAILLSKRTSSLPQGLHAPQGSHGLHPTRTAKKGAYIQLIF</sequence>
<gene>
    <name evidence="1" type="ORF">DARMORV10_C04P00750.1</name>
    <name evidence="2" type="ORF">DARMORV10_C08P33530.1</name>
</gene>
<reference evidence="1" key="1">
    <citation type="submission" date="2021-01" db="EMBL/GenBank/DDBJ databases">
        <authorList>
            <consortium name="Genoscope - CEA"/>
            <person name="William W."/>
        </authorList>
    </citation>
    <scope>NUCLEOTIDE SEQUENCE</scope>
</reference>
<accession>A0A816J4T4</accession>
<protein>
    <submittedName>
        <fullName evidence="1">(rape) hypothetical protein</fullName>
    </submittedName>
</protein>
<dbReference type="Proteomes" id="UP001295469">
    <property type="component" value="Chromosome C08"/>
</dbReference>
<dbReference type="Proteomes" id="UP001295469">
    <property type="component" value="Chromosome C04"/>
</dbReference>
<evidence type="ECO:0000313" key="1">
    <source>
        <dbReference type="EMBL" id="CAF1798228.1"/>
    </source>
</evidence>
<proteinExistence type="predicted"/>
<evidence type="ECO:0000313" key="2">
    <source>
        <dbReference type="EMBL" id="CAF2112707.1"/>
    </source>
</evidence>
<organism evidence="1">
    <name type="scientific">Brassica napus</name>
    <name type="common">Rape</name>
    <dbReference type="NCBI Taxonomy" id="3708"/>
    <lineage>
        <taxon>Eukaryota</taxon>
        <taxon>Viridiplantae</taxon>
        <taxon>Streptophyta</taxon>
        <taxon>Embryophyta</taxon>
        <taxon>Tracheophyta</taxon>
        <taxon>Spermatophyta</taxon>
        <taxon>Magnoliopsida</taxon>
        <taxon>eudicotyledons</taxon>
        <taxon>Gunneridae</taxon>
        <taxon>Pentapetalae</taxon>
        <taxon>rosids</taxon>
        <taxon>malvids</taxon>
        <taxon>Brassicales</taxon>
        <taxon>Brassicaceae</taxon>
        <taxon>Brassiceae</taxon>
        <taxon>Brassica</taxon>
    </lineage>
</organism>
<dbReference type="AlphaFoldDB" id="A0A816J4T4"/>